<name>A0A1N7M528_9RHOB</name>
<accession>A0A1N7M528</accession>
<organism evidence="1 2">
    <name type="scientific">Phaeovulum vinaykumarii</name>
    <dbReference type="NCBI Taxonomy" id="407234"/>
    <lineage>
        <taxon>Bacteria</taxon>
        <taxon>Pseudomonadati</taxon>
        <taxon>Pseudomonadota</taxon>
        <taxon>Alphaproteobacteria</taxon>
        <taxon>Rhodobacterales</taxon>
        <taxon>Paracoccaceae</taxon>
        <taxon>Phaeovulum</taxon>
    </lineage>
</organism>
<dbReference type="EMBL" id="FTOM01000005">
    <property type="protein sequence ID" value="SIS81142.1"/>
    <property type="molecule type" value="Genomic_DNA"/>
</dbReference>
<protein>
    <submittedName>
        <fullName evidence="1">Uncharacterized protein</fullName>
    </submittedName>
</protein>
<proteinExistence type="predicted"/>
<keyword evidence="2" id="KW-1185">Reference proteome</keyword>
<dbReference type="RefSeq" id="WP_076366256.1">
    <property type="nucleotide sequence ID" value="NZ_FTOM01000005.1"/>
</dbReference>
<evidence type="ECO:0000313" key="1">
    <source>
        <dbReference type="EMBL" id="SIS81142.1"/>
    </source>
</evidence>
<dbReference type="AlphaFoldDB" id="A0A1N7M528"/>
<reference evidence="2" key="1">
    <citation type="submission" date="2017-01" db="EMBL/GenBank/DDBJ databases">
        <authorList>
            <person name="Varghese N."/>
            <person name="Submissions S."/>
        </authorList>
    </citation>
    <scope>NUCLEOTIDE SEQUENCE [LARGE SCALE GENOMIC DNA]</scope>
    <source>
        <strain evidence="2">DSM 18714</strain>
    </source>
</reference>
<gene>
    <name evidence="1" type="ORF">SAMN05421795_105199</name>
</gene>
<dbReference type="STRING" id="407234.SAMN05421795_105199"/>
<dbReference type="Proteomes" id="UP000186098">
    <property type="component" value="Unassembled WGS sequence"/>
</dbReference>
<evidence type="ECO:0000313" key="2">
    <source>
        <dbReference type="Proteomes" id="UP000186098"/>
    </source>
</evidence>
<sequence>MNAPNPQPAPAKEAILPEIMRAVQELAEARRFVDLVFYASCGCMSERDPKGEAMAAGCERALLSLDEMAVYLDNVRELLKGGAQ</sequence>